<name>A0A8J4CPY7_9CHLO</name>
<keyword evidence="4" id="KW-1185">Reference proteome</keyword>
<feature type="compositionally biased region" description="Low complexity" evidence="1">
    <location>
        <begin position="216"/>
        <end position="243"/>
    </location>
</feature>
<dbReference type="EMBL" id="BNCP01000034">
    <property type="protein sequence ID" value="GIL85923.1"/>
    <property type="molecule type" value="Genomic_DNA"/>
</dbReference>
<reference evidence="3" key="1">
    <citation type="journal article" date="2021" name="Proc. Natl. Acad. Sci. U.S.A.">
        <title>Three genomes in the algal genus Volvox reveal the fate of a haploid sex-determining region after a transition to homothallism.</title>
        <authorList>
            <person name="Yamamoto K."/>
            <person name="Hamaji T."/>
            <person name="Kawai-Toyooka H."/>
            <person name="Matsuzaki R."/>
            <person name="Takahashi F."/>
            <person name="Nishimura Y."/>
            <person name="Kawachi M."/>
            <person name="Noguchi H."/>
            <person name="Minakuchi Y."/>
            <person name="Umen J.G."/>
            <person name="Toyoda A."/>
            <person name="Nozaki H."/>
        </authorList>
    </citation>
    <scope>NUCLEOTIDE SEQUENCE</scope>
    <source>
        <strain evidence="3">NIES-3786</strain>
    </source>
</reference>
<proteinExistence type="predicted"/>
<dbReference type="AlphaFoldDB" id="A0A8J4CPY7"/>
<evidence type="ECO:0000313" key="3">
    <source>
        <dbReference type="EMBL" id="GIL85923.1"/>
    </source>
</evidence>
<evidence type="ECO:0008006" key="5">
    <source>
        <dbReference type="Google" id="ProtNLM"/>
    </source>
</evidence>
<accession>A0A8J4CPY7</accession>
<feature type="chain" id="PRO_5035327806" description="Secreted protein" evidence="2">
    <location>
        <begin position="28"/>
        <end position="243"/>
    </location>
</feature>
<keyword evidence="2" id="KW-0732">Signal</keyword>
<evidence type="ECO:0000256" key="1">
    <source>
        <dbReference type="SAM" id="MobiDB-lite"/>
    </source>
</evidence>
<comment type="caution">
    <text evidence="3">The sequence shown here is derived from an EMBL/GenBank/DDBJ whole genome shotgun (WGS) entry which is preliminary data.</text>
</comment>
<feature type="region of interest" description="Disordered" evidence="1">
    <location>
        <begin position="187"/>
        <end position="243"/>
    </location>
</feature>
<sequence>GAGRFRVGCWSRAHYLLFSLFMRAVRALPFPNTLLAVSVVQVWSVECFATAPPTRAFYLSEETEWPQGKYHSSMFTSLGVYVCGIRGLMLHRSWPLPGSPYLPPSISGHPHPFTHADFSEISNFPWFSMHPPASSRGIRRIIGGVNSILGQLAGHLNRGQSLRTLTCATTAGSRVKNAMNGTCSNHTAAPAIAPTPTPRVSSRLSSDLAETRSCRNNNSSNSSSTGPSSGASGTSSGISPLAR</sequence>
<feature type="non-terminal residue" evidence="3">
    <location>
        <position position="1"/>
    </location>
</feature>
<evidence type="ECO:0000256" key="2">
    <source>
        <dbReference type="SAM" id="SignalP"/>
    </source>
</evidence>
<evidence type="ECO:0000313" key="4">
    <source>
        <dbReference type="Proteomes" id="UP000747110"/>
    </source>
</evidence>
<protein>
    <recommendedName>
        <fullName evidence="5">Secreted protein</fullName>
    </recommendedName>
</protein>
<gene>
    <name evidence="3" type="ORF">Vretifemale_14448</name>
</gene>
<dbReference type="Proteomes" id="UP000747110">
    <property type="component" value="Unassembled WGS sequence"/>
</dbReference>
<organism evidence="3 4">
    <name type="scientific">Volvox reticuliferus</name>
    <dbReference type="NCBI Taxonomy" id="1737510"/>
    <lineage>
        <taxon>Eukaryota</taxon>
        <taxon>Viridiplantae</taxon>
        <taxon>Chlorophyta</taxon>
        <taxon>core chlorophytes</taxon>
        <taxon>Chlorophyceae</taxon>
        <taxon>CS clade</taxon>
        <taxon>Chlamydomonadales</taxon>
        <taxon>Volvocaceae</taxon>
        <taxon>Volvox</taxon>
    </lineage>
</organism>
<feature type="signal peptide" evidence="2">
    <location>
        <begin position="1"/>
        <end position="27"/>
    </location>
</feature>